<accession>A0A5S9Q653</accession>
<proteinExistence type="predicted"/>
<dbReference type="Proteomes" id="UP000441399">
    <property type="component" value="Unassembled WGS sequence"/>
</dbReference>
<dbReference type="OrthoDB" id="9979040at2"/>
<name>A0A5S9Q653_9GAMM</name>
<dbReference type="EMBL" id="CACSIO010000016">
    <property type="protein sequence ID" value="CAA0113351.1"/>
    <property type="molecule type" value="Genomic_DNA"/>
</dbReference>
<sequence length="70" mass="7703">MTDAETLMRQAGMTAEEWLRRAERAVDGMEISDDAKATIIAAFIQAAAQDQHTMTIRSLAEAGLLKETSY</sequence>
<gene>
    <name evidence="1" type="ORF">OPDIPICF_04716</name>
</gene>
<protein>
    <submittedName>
        <fullName evidence="1">Uncharacterized protein</fullName>
    </submittedName>
</protein>
<organism evidence="1 2">
    <name type="scientific">BD1-7 clade bacterium</name>
    <dbReference type="NCBI Taxonomy" id="2029982"/>
    <lineage>
        <taxon>Bacteria</taxon>
        <taxon>Pseudomonadati</taxon>
        <taxon>Pseudomonadota</taxon>
        <taxon>Gammaproteobacteria</taxon>
        <taxon>Cellvibrionales</taxon>
        <taxon>Spongiibacteraceae</taxon>
        <taxon>BD1-7 clade</taxon>
    </lineage>
</organism>
<evidence type="ECO:0000313" key="1">
    <source>
        <dbReference type="EMBL" id="CAA0113351.1"/>
    </source>
</evidence>
<reference evidence="1 2" key="1">
    <citation type="submission" date="2019-11" db="EMBL/GenBank/DDBJ databases">
        <authorList>
            <person name="Holert J."/>
        </authorList>
    </citation>
    <scope>NUCLEOTIDE SEQUENCE [LARGE SCALE GENOMIC DNA]</scope>
    <source>
        <strain evidence="1">SB11_3</strain>
    </source>
</reference>
<evidence type="ECO:0000313" key="2">
    <source>
        <dbReference type="Proteomes" id="UP000441399"/>
    </source>
</evidence>
<dbReference type="AlphaFoldDB" id="A0A5S9Q653"/>
<keyword evidence="2" id="KW-1185">Reference proteome</keyword>